<keyword evidence="5 8" id="KW-1133">Transmembrane helix</keyword>
<reference evidence="10" key="1">
    <citation type="journal article" date="2013" name="Nature">
        <title>Draft genome of the wheat A-genome progenitor Triticum urartu.</title>
        <authorList>
            <person name="Ling H.Q."/>
            <person name="Zhao S."/>
            <person name="Liu D."/>
            <person name="Wang J."/>
            <person name="Sun H."/>
            <person name="Zhang C."/>
            <person name="Fan H."/>
            <person name="Li D."/>
            <person name="Dong L."/>
            <person name="Tao Y."/>
            <person name="Gao C."/>
            <person name="Wu H."/>
            <person name="Li Y."/>
            <person name="Cui Y."/>
            <person name="Guo X."/>
            <person name="Zheng S."/>
            <person name="Wang B."/>
            <person name="Yu K."/>
            <person name="Liang Q."/>
            <person name="Yang W."/>
            <person name="Lou X."/>
            <person name="Chen J."/>
            <person name="Feng M."/>
            <person name="Jian J."/>
            <person name="Zhang X."/>
            <person name="Luo G."/>
            <person name="Jiang Y."/>
            <person name="Liu J."/>
            <person name="Wang Z."/>
            <person name="Sha Y."/>
            <person name="Zhang B."/>
            <person name="Wu H."/>
            <person name="Tang D."/>
            <person name="Shen Q."/>
            <person name="Xue P."/>
            <person name="Zou S."/>
            <person name="Wang X."/>
            <person name="Liu X."/>
            <person name="Wang F."/>
            <person name="Yang Y."/>
            <person name="An X."/>
            <person name="Dong Z."/>
            <person name="Zhang K."/>
            <person name="Zhang X."/>
            <person name="Luo M.C."/>
            <person name="Dvorak J."/>
            <person name="Tong Y."/>
            <person name="Wang J."/>
            <person name="Yang H."/>
            <person name="Li Z."/>
            <person name="Wang D."/>
            <person name="Zhang A."/>
            <person name="Wang J."/>
        </authorList>
    </citation>
    <scope>NUCLEOTIDE SEQUENCE</scope>
</reference>
<dbReference type="Pfam" id="PF01490">
    <property type="entry name" value="Aa_trans"/>
    <property type="match status" value="1"/>
</dbReference>
<name>M8A2R7_TRIUA</name>
<dbReference type="OMA" id="DRCFAAS"/>
<dbReference type="InterPro" id="IPR013057">
    <property type="entry name" value="AA_transpt_TM"/>
</dbReference>
<dbReference type="eggNOG" id="KOG1303">
    <property type="taxonomic scope" value="Eukaryota"/>
</dbReference>
<comment type="subcellular location">
    <subcellularLocation>
        <location evidence="1">Membrane</location>
    </subcellularLocation>
</comment>
<feature type="transmembrane region" description="Helical" evidence="8">
    <location>
        <begin position="341"/>
        <end position="360"/>
    </location>
</feature>
<organism evidence="10">
    <name type="scientific">Triticum urartu</name>
    <name type="common">Red wild einkorn</name>
    <name type="synonym">Crithodium urartu</name>
    <dbReference type="NCBI Taxonomy" id="4572"/>
    <lineage>
        <taxon>Eukaryota</taxon>
        <taxon>Viridiplantae</taxon>
        <taxon>Streptophyta</taxon>
        <taxon>Embryophyta</taxon>
        <taxon>Tracheophyta</taxon>
        <taxon>Spermatophyta</taxon>
        <taxon>Magnoliopsida</taxon>
        <taxon>Liliopsida</taxon>
        <taxon>Poales</taxon>
        <taxon>Poaceae</taxon>
        <taxon>BOP clade</taxon>
        <taxon>Pooideae</taxon>
        <taxon>Triticodae</taxon>
        <taxon>Triticeae</taxon>
        <taxon>Triticinae</taxon>
        <taxon>Triticum</taxon>
    </lineage>
</organism>
<feature type="compositionally biased region" description="Pro residues" evidence="7">
    <location>
        <begin position="105"/>
        <end position="124"/>
    </location>
</feature>
<keyword evidence="3 8" id="KW-0812">Transmembrane</keyword>
<accession>M8A2R7</accession>
<dbReference type="PANTHER" id="PTHR48017">
    <property type="entry name" value="OS05G0424000 PROTEIN-RELATED"/>
    <property type="match status" value="1"/>
</dbReference>
<dbReference type="GO" id="GO:0016020">
    <property type="term" value="C:membrane"/>
    <property type="evidence" value="ECO:0007669"/>
    <property type="project" value="UniProtKB-SubCell"/>
</dbReference>
<gene>
    <name evidence="10" type="ORF">TRIUR3_18909</name>
</gene>
<dbReference type="GO" id="GO:0006865">
    <property type="term" value="P:amino acid transport"/>
    <property type="evidence" value="ECO:0007669"/>
    <property type="project" value="UniProtKB-KW"/>
</dbReference>
<feature type="region of interest" description="Disordered" evidence="7">
    <location>
        <begin position="91"/>
        <end position="124"/>
    </location>
</feature>
<proteinExistence type="predicted"/>
<feature type="transmembrane region" description="Helical" evidence="8">
    <location>
        <begin position="252"/>
        <end position="274"/>
    </location>
</feature>
<protein>
    <recommendedName>
        <fullName evidence="9">Amino acid transporter transmembrane domain-containing protein</fullName>
    </recommendedName>
</protein>
<feature type="domain" description="Amino acid transporter transmembrane" evidence="9">
    <location>
        <begin position="127"/>
        <end position="528"/>
    </location>
</feature>
<feature type="transmembrane region" description="Helical" evidence="8">
    <location>
        <begin position="471"/>
        <end position="491"/>
    </location>
</feature>
<keyword evidence="6 8" id="KW-0472">Membrane</keyword>
<evidence type="ECO:0000256" key="1">
    <source>
        <dbReference type="ARBA" id="ARBA00004370"/>
    </source>
</evidence>
<keyword evidence="4" id="KW-0029">Amino-acid transport</keyword>
<evidence type="ECO:0000256" key="6">
    <source>
        <dbReference type="ARBA" id="ARBA00023136"/>
    </source>
</evidence>
<feature type="transmembrane region" description="Helical" evidence="8">
    <location>
        <begin position="380"/>
        <end position="401"/>
    </location>
</feature>
<dbReference type="STRING" id="4572.M8A2R7"/>
<keyword evidence="2" id="KW-0813">Transport</keyword>
<feature type="region of interest" description="Disordered" evidence="7">
    <location>
        <begin position="1"/>
        <end position="47"/>
    </location>
</feature>
<evidence type="ECO:0000256" key="7">
    <source>
        <dbReference type="SAM" id="MobiDB-lite"/>
    </source>
</evidence>
<feature type="transmembrane region" description="Helical" evidence="8">
    <location>
        <begin position="230"/>
        <end position="246"/>
    </location>
</feature>
<evidence type="ECO:0000313" key="10">
    <source>
        <dbReference type="EMBL" id="EMS54714.1"/>
    </source>
</evidence>
<evidence type="ECO:0000259" key="9">
    <source>
        <dbReference type="Pfam" id="PF01490"/>
    </source>
</evidence>
<dbReference type="EMBL" id="KD179039">
    <property type="protein sequence ID" value="EMS54714.1"/>
    <property type="molecule type" value="Genomic_DNA"/>
</dbReference>
<evidence type="ECO:0000256" key="5">
    <source>
        <dbReference type="ARBA" id="ARBA00022989"/>
    </source>
</evidence>
<feature type="transmembrane region" description="Helical" evidence="8">
    <location>
        <begin position="503"/>
        <end position="528"/>
    </location>
</feature>
<evidence type="ECO:0000256" key="2">
    <source>
        <dbReference type="ARBA" id="ARBA00022448"/>
    </source>
</evidence>
<evidence type="ECO:0000256" key="4">
    <source>
        <dbReference type="ARBA" id="ARBA00022970"/>
    </source>
</evidence>
<dbReference type="AlphaFoldDB" id="M8A2R7"/>
<evidence type="ECO:0000256" key="3">
    <source>
        <dbReference type="ARBA" id="ARBA00022692"/>
    </source>
</evidence>
<sequence>MAKGASMRSSRQPHVMGLAEEEDAAASRRFSGAVSMRETPDSSYCRPRKHPFPSAWHPPHAHQAFDGACSKIKDLGLMLELSVLLRDDVPAEKKTTSRSSAGWPAPSPWSASPPSPTSPPPRSPPVTYVSAVLLSHCYRSPAAPGGPDLPSSEGDKTRRNYTYMGAVRALLGRKHTYVCGSLQYLYLYGIGVAYTITTATCLGAIKKANCYHDHGRGAARCTSDDREQHLFMLLFGVAQLVLSFIPNFHSMAWLSVVAAVMSFTYSGIGLGLGLSKTIGDGVIRGSVAGVPMHTPMQKMWRVSQAIGDIAFAYPYSIVLLEIQDTLRSSPPEGDTLRKGNVIAMLATTFFYLCVGCFGYAAFGDAAPGNLLTGFGFYEPYWLVDFANACIVLHILGGYQFFSQQIFTVWDRWLEARFPESAFVCRTYAVRLVPGLPRYGLNLQRVCFRTAYVASTTALAVVFPYFNEVLGLLGALIFWPLIIYLPVEMYCVQRRVRAWTPTWVALQAFNVACFAVGTFAFVGCVQGVVQKRLAPQARPSIVVVVHVIQ</sequence>
<evidence type="ECO:0000256" key="8">
    <source>
        <dbReference type="SAM" id="Phobius"/>
    </source>
</evidence>